<proteinExistence type="predicted"/>
<evidence type="ECO:0000313" key="3">
    <source>
        <dbReference type="Proteomes" id="UP000287830"/>
    </source>
</evidence>
<feature type="compositionally biased region" description="Low complexity" evidence="1">
    <location>
        <begin position="83"/>
        <end position="99"/>
    </location>
</feature>
<feature type="region of interest" description="Disordered" evidence="1">
    <location>
        <begin position="1"/>
        <end position="119"/>
    </location>
</feature>
<dbReference type="GeneID" id="95624645"/>
<gene>
    <name evidence="2" type="ORF">OEIGOIKO_05884</name>
</gene>
<dbReference type="RefSeq" id="WP_125047369.1">
    <property type="nucleotide sequence ID" value="NZ_BHZC01000001.1"/>
</dbReference>
<evidence type="ECO:0000256" key="1">
    <source>
        <dbReference type="SAM" id="MobiDB-lite"/>
    </source>
</evidence>
<protein>
    <submittedName>
        <fullName evidence="2">Uncharacterized protein</fullName>
    </submittedName>
</protein>
<comment type="caution">
    <text evidence="2">The sequence shown here is derived from an EMBL/GenBank/DDBJ whole genome shotgun (WGS) entry which is preliminary data.</text>
</comment>
<accession>A0A7U9KZ54</accession>
<dbReference type="EMBL" id="BHZC01000001">
    <property type="protein sequence ID" value="GCD38074.1"/>
    <property type="molecule type" value="Genomic_DNA"/>
</dbReference>
<sequence>MSTYDERGTGPAGTPEERAASEGMPPPERGAAAYEGDRSAQQPAAPPPTATSGATESVPGVYAGLPGTETDYPAGTPGGPGTGTPTSSAPGSSAPGSSPHGEGFGRAGAPEPLLPSDAREKLRQRLDHAVNGFVDRPREAVQEADGIYEELAALLPEALAARRRALHASWEQGDTDTEQLRVALRHYRETAQRLLDF</sequence>
<evidence type="ECO:0000313" key="2">
    <source>
        <dbReference type="EMBL" id="GCD38074.1"/>
    </source>
</evidence>
<name>A0A7U9KZ54_9ACTN</name>
<organism evidence="2 3">
    <name type="scientific">Streptomyces chrestomyceticus JCM 4735</name>
    <dbReference type="NCBI Taxonomy" id="1306181"/>
    <lineage>
        <taxon>Bacteria</taxon>
        <taxon>Bacillati</taxon>
        <taxon>Actinomycetota</taxon>
        <taxon>Actinomycetes</taxon>
        <taxon>Kitasatosporales</taxon>
        <taxon>Streptomycetaceae</taxon>
        <taxon>Streptomyces</taxon>
    </lineage>
</organism>
<dbReference type="Proteomes" id="UP000287830">
    <property type="component" value="Unassembled WGS sequence"/>
</dbReference>
<dbReference type="OrthoDB" id="3217284at2"/>
<reference evidence="2 3" key="1">
    <citation type="submission" date="2018-11" db="EMBL/GenBank/DDBJ databases">
        <title>Whole genome sequence of Streptomyces chrestomyceticus NBRC 13444(T).</title>
        <authorList>
            <person name="Komaki H."/>
            <person name="Tamura T."/>
        </authorList>
    </citation>
    <scope>NUCLEOTIDE SEQUENCE [LARGE SCALE GENOMIC DNA]</scope>
    <source>
        <strain evidence="2 3">NBRC 13444</strain>
    </source>
</reference>
<dbReference type="AlphaFoldDB" id="A0A7U9KZ54"/>